<comment type="similarity">
    <text evidence="6">Belongs to the TVP38/TMEM64 family.</text>
</comment>
<comment type="subcellular location">
    <subcellularLocation>
        <location evidence="1 6">Cell membrane</location>
        <topology evidence="1 6">Multi-pass membrane protein</topology>
    </subcellularLocation>
</comment>
<dbReference type="InterPro" id="IPR015414">
    <property type="entry name" value="TMEM64"/>
</dbReference>
<proteinExistence type="inferred from homology"/>
<evidence type="ECO:0000256" key="5">
    <source>
        <dbReference type="ARBA" id="ARBA00023136"/>
    </source>
</evidence>
<evidence type="ECO:0000256" key="6">
    <source>
        <dbReference type="RuleBase" id="RU366058"/>
    </source>
</evidence>
<name>A0A7C1FIH3_9CHLR</name>
<dbReference type="PANTHER" id="PTHR12677:SF59">
    <property type="entry name" value="GOLGI APPARATUS MEMBRANE PROTEIN TVP38-RELATED"/>
    <property type="match status" value="1"/>
</dbReference>
<feature type="transmembrane region" description="Helical" evidence="6">
    <location>
        <begin position="89"/>
        <end position="110"/>
    </location>
</feature>
<evidence type="ECO:0000259" key="7">
    <source>
        <dbReference type="Pfam" id="PF09335"/>
    </source>
</evidence>
<dbReference type="InterPro" id="IPR032816">
    <property type="entry name" value="VTT_dom"/>
</dbReference>
<feature type="transmembrane region" description="Helical" evidence="6">
    <location>
        <begin position="211"/>
        <end position="236"/>
    </location>
</feature>
<feature type="transmembrane region" description="Helical" evidence="6">
    <location>
        <begin position="257"/>
        <end position="277"/>
    </location>
</feature>
<evidence type="ECO:0000256" key="4">
    <source>
        <dbReference type="ARBA" id="ARBA00022989"/>
    </source>
</evidence>
<evidence type="ECO:0000256" key="2">
    <source>
        <dbReference type="ARBA" id="ARBA00022475"/>
    </source>
</evidence>
<keyword evidence="4 6" id="KW-1133">Transmembrane helix</keyword>
<keyword evidence="2 6" id="KW-1003">Cell membrane</keyword>
<feature type="transmembrane region" description="Helical" evidence="6">
    <location>
        <begin position="117"/>
        <end position="133"/>
    </location>
</feature>
<accession>A0A7C1FIH3</accession>
<evidence type="ECO:0000256" key="3">
    <source>
        <dbReference type="ARBA" id="ARBA00022692"/>
    </source>
</evidence>
<dbReference type="Pfam" id="PF09335">
    <property type="entry name" value="VTT_dom"/>
    <property type="match status" value="1"/>
</dbReference>
<reference evidence="8" key="1">
    <citation type="journal article" date="2020" name="mSystems">
        <title>Genome- and Community-Level Interaction Insights into Carbon Utilization and Element Cycling Functions of Hydrothermarchaeota in Hydrothermal Sediment.</title>
        <authorList>
            <person name="Zhou Z."/>
            <person name="Liu Y."/>
            <person name="Xu W."/>
            <person name="Pan J."/>
            <person name="Luo Z.H."/>
            <person name="Li M."/>
        </authorList>
    </citation>
    <scope>NUCLEOTIDE SEQUENCE [LARGE SCALE GENOMIC DNA]</scope>
    <source>
        <strain evidence="8">SpSt-289</strain>
    </source>
</reference>
<dbReference type="AlphaFoldDB" id="A0A7C1FIH3"/>
<dbReference type="GO" id="GO:0005886">
    <property type="term" value="C:plasma membrane"/>
    <property type="evidence" value="ECO:0007669"/>
    <property type="project" value="UniProtKB-SubCell"/>
</dbReference>
<comment type="caution">
    <text evidence="8">The sequence shown here is derived from an EMBL/GenBank/DDBJ whole genome shotgun (WGS) entry which is preliminary data.</text>
</comment>
<gene>
    <name evidence="8" type="ORF">ENQ20_14390</name>
</gene>
<dbReference type="PANTHER" id="PTHR12677">
    <property type="entry name" value="GOLGI APPARATUS MEMBRANE PROTEIN TVP38-RELATED"/>
    <property type="match status" value="1"/>
</dbReference>
<dbReference type="EMBL" id="DSMG01000148">
    <property type="protein sequence ID" value="HDX32656.1"/>
    <property type="molecule type" value="Genomic_DNA"/>
</dbReference>
<feature type="domain" description="VTT" evidence="7">
    <location>
        <begin position="122"/>
        <end position="236"/>
    </location>
</feature>
<feature type="transmembrane region" description="Helical" evidence="6">
    <location>
        <begin position="63"/>
        <end position="83"/>
    </location>
</feature>
<evidence type="ECO:0000256" key="1">
    <source>
        <dbReference type="ARBA" id="ARBA00004651"/>
    </source>
</evidence>
<organism evidence="8">
    <name type="scientific">Caldilinea aerophila</name>
    <dbReference type="NCBI Taxonomy" id="133453"/>
    <lineage>
        <taxon>Bacteria</taxon>
        <taxon>Bacillati</taxon>
        <taxon>Chloroflexota</taxon>
        <taxon>Caldilineae</taxon>
        <taxon>Caldilineales</taxon>
        <taxon>Caldilineaceae</taxon>
        <taxon>Caldilinea</taxon>
    </lineage>
</organism>
<sequence length="290" mass="32371">MNHQKAEWPGAEKRQGHLCPRRFTYRDIPMKGGIIAKTTRAFKRNGGRRMSLSSWWTKHWQKAGAALIWAAIIGGLLLFMRTHQLTPSALFLAGLTWVEANPLAPLVYIVLYALRPLTLFSSVILTLAGGFLFGPVWGILYTVIGANLSATIAFFVGRYFGQGLLDDETASGWMQRYARRIRENSFETVLIMRFIFLPYDLVNYLSGFLRVGYGSFLLATVIGSIPGTVAFVWMGASLSTTEMVNMVQTGKLPTLDWRLLIVSATMFVVSIALSQYLKRRESAATAVASW</sequence>
<keyword evidence="5 6" id="KW-0472">Membrane</keyword>
<keyword evidence="3 6" id="KW-0812">Transmembrane</keyword>
<evidence type="ECO:0000313" key="8">
    <source>
        <dbReference type="EMBL" id="HDX32656.1"/>
    </source>
</evidence>
<protein>
    <recommendedName>
        <fullName evidence="6">TVP38/TMEM64 family membrane protein</fullName>
    </recommendedName>
</protein>